<dbReference type="Proteomes" id="UP000001542">
    <property type="component" value="Unassembled WGS sequence"/>
</dbReference>
<feature type="region of interest" description="Disordered" evidence="1">
    <location>
        <begin position="1"/>
        <end position="105"/>
    </location>
</feature>
<evidence type="ECO:0000256" key="1">
    <source>
        <dbReference type="SAM" id="MobiDB-lite"/>
    </source>
</evidence>
<evidence type="ECO:0000313" key="3">
    <source>
        <dbReference type="Proteomes" id="UP000001542"/>
    </source>
</evidence>
<accession>A2ETQ4</accession>
<dbReference type="VEuPathDB" id="TrichDB:TVAG_314650"/>
<feature type="region of interest" description="Disordered" evidence="1">
    <location>
        <begin position="275"/>
        <end position="298"/>
    </location>
</feature>
<feature type="compositionally biased region" description="Basic and acidic residues" evidence="1">
    <location>
        <begin position="69"/>
        <end position="79"/>
    </location>
</feature>
<sequence length="298" mass="34879">MSESIILSPQFKSQFSVQSKRTPKKSPSFARQKGEINFDNYNINPQLEKQDAEDSQDEPPENENQPNIENKEEVSEDHQVYGVFVNEENDHKRNRPLRELSDSDGLINSDYSDEYGFNSSFSFGEVKTVDNKQSDTNEFADVSEVSTFSTLDSPFTNSDKSNFFTPHKYNETSYIGKFNPNKKNQIKVTPTRKLNSTFLQSPNRRNDYQIEDAQTPMSRRNFRYNKYLNEDDDDWMVIPQKYKEEQPDIIYNDFPEKDQVVGPKYIEKNNKVVFFDPPKHKQPKLSPKKKSKFSTPRK</sequence>
<feature type="compositionally biased region" description="Polar residues" evidence="1">
    <location>
        <begin position="1"/>
        <end position="20"/>
    </location>
</feature>
<dbReference type="VEuPathDB" id="TrichDB:TVAGG3_0046170"/>
<dbReference type="AlphaFoldDB" id="A2ETQ4"/>
<reference evidence="2" key="2">
    <citation type="journal article" date="2007" name="Science">
        <title>Draft genome sequence of the sexually transmitted pathogen Trichomonas vaginalis.</title>
        <authorList>
            <person name="Carlton J.M."/>
            <person name="Hirt R.P."/>
            <person name="Silva J.C."/>
            <person name="Delcher A.L."/>
            <person name="Schatz M."/>
            <person name="Zhao Q."/>
            <person name="Wortman J.R."/>
            <person name="Bidwell S.L."/>
            <person name="Alsmark U.C.M."/>
            <person name="Besteiro S."/>
            <person name="Sicheritz-Ponten T."/>
            <person name="Noel C.J."/>
            <person name="Dacks J.B."/>
            <person name="Foster P.G."/>
            <person name="Simillion C."/>
            <person name="Van de Peer Y."/>
            <person name="Miranda-Saavedra D."/>
            <person name="Barton G.J."/>
            <person name="Westrop G.D."/>
            <person name="Mueller S."/>
            <person name="Dessi D."/>
            <person name="Fiori P.L."/>
            <person name="Ren Q."/>
            <person name="Paulsen I."/>
            <person name="Zhang H."/>
            <person name="Bastida-Corcuera F.D."/>
            <person name="Simoes-Barbosa A."/>
            <person name="Brown M.T."/>
            <person name="Hayes R.D."/>
            <person name="Mukherjee M."/>
            <person name="Okumura C.Y."/>
            <person name="Schneider R."/>
            <person name="Smith A.J."/>
            <person name="Vanacova S."/>
            <person name="Villalvazo M."/>
            <person name="Haas B.J."/>
            <person name="Pertea M."/>
            <person name="Feldblyum T.V."/>
            <person name="Utterback T.R."/>
            <person name="Shu C.L."/>
            <person name="Osoegawa K."/>
            <person name="de Jong P.J."/>
            <person name="Hrdy I."/>
            <person name="Horvathova L."/>
            <person name="Zubacova Z."/>
            <person name="Dolezal P."/>
            <person name="Malik S.B."/>
            <person name="Logsdon J.M. Jr."/>
            <person name="Henze K."/>
            <person name="Gupta A."/>
            <person name="Wang C.C."/>
            <person name="Dunne R.L."/>
            <person name="Upcroft J.A."/>
            <person name="Upcroft P."/>
            <person name="White O."/>
            <person name="Salzberg S.L."/>
            <person name="Tang P."/>
            <person name="Chiu C.-H."/>
            <person name="Lee Y.-S."/>
            <person name="Embley T.M."/>
            <person name="Coombs G.H."/>
            <person name="Mottram J.C."/>
            <person name="Tachezy J."/>
            <person name="Fraser-Liggett C.M."/>
            <person name="Johnson P.J."/>
        </authorList>
    </citation>
    <scope>NUCLEOTIDE SEQUENCE [LARGE SCALE GENOMIC DNA]</scope>
    <source>
        <strain evidence="2">G3</strain>
    </source>
</reference>
<dbReference type="KEGG" id="tva:4761780"/>
<proteinExistence type="predicted"/>
<feature type="compositionally biased region" description="Basic residues" evidence="1">
    <location>
        <begin position="280"/>
        <end position="298"/>
    </location>
</feature>
<organism evidence="2 3">
    <name type="scientific">Trichomonas vaginalis (strain ATCC PRA-98 / G3)</name>
    <dbReference type="NCBI Taxonomy" id="412133"/>
    <lineage>
        <taxon>Eukaryota</taxon>
        <taxon>Metamonada</taxon>
        <taxon>Parabasalia</taxon>
        <taxon>Trichomonadida</taxon>
        <taxon>Trichomonadidae</taxon>
        <taxon>Trichomonas</taxon>
    </lineage>
</organism>
<gene>
    <name evidence="2" type="ORF">TVAG_314650</name>
</gene>
<dbReference type="RefSeq" id="XP_001316158.1">
    <property type="nucleotide sequence ID" value="XM_001316123.1"/>
</dbReference>
<name>A2ETQ4_TRIV3</name>
<feature type="compositionally biased region" description="Basic and acidic residues" evidence="1">
    <location>
        <begin position="88"/>
        <end position="101"/>
    </location>
</feature>
<dbReference type="InParanoid" id="A2ETQ4"/>
<feature type="compositionally biased region" description="Acidic residues" evidence="1">
    <location>
        <begin position="51"/>
        <end position="61"/>
    </location>
</feature>
<evidence type="ECO:0000313" key="2">
    <source>
        <dbReference type="EMBL" id="EAY03935.1"/>
    </source>
</evidence>
<dbReference type="EMBL" id="DS113489">
    <property type="protein sequence ID" value="EAY03935.1"/>
    <property type="molecule type" value="Genomic_DNA"/>
</dbReference>
<protein>
    <submittedName>
        <fullName evidence="2">Uncharacterized protein</fullName>
    </submittedName>
</protein>
<keyword evidence="3" id="KW-1185">Reference proteome</keyword>
<reference evidence="2" key="1">
    <citation type="submission" date="2006-10" db="EMBL/GenBank/DDBJ databases">
        <authorList>
            <person name="Amadeo P."/>
            <person name="Zhao Q."/>
            <person name="Wortman J."/>
            <person name="Fraser-Liggett C."/>
            <person name="Carlton J."/>
        </authorList>
    </citation>
    <scope>NUCLEOTIDE SEQUENCE</scope>
    <source>
        <strain evidence="2">G3</strain>
    </source>
</reference>